<feature type="transmembrane region" description="Helical" evidence="1">
    <location>
        <begin position="49"/>
        <end position="68"/>
    </location>
</feature>
<protein>
    <recommendedName>
        <fullName evidence="4">Zinc ribbon domain-containing protein</fullName>
    </recommendedName>
</protein>
<evidence type="ECO:0008006" key="4">
    <source>
        <dbReference type="Google" id="ProtNLM"/>
    </source>
</evidence>
<feature type="transmembrane region" description="Helical" evidence="1">
    <location>
        <begin position="107"/>
        <end position="125"/>
    </location>
</feature>
<evidence type="ECO:0000313" key="2">
    <source>
        <dbReference type="EMBL" id="HIT74349.1"/>
    </source>
</evidence>
<feature type="transmembrane region" description="Helical" evidence="1">
    <location>
        <begin position="161"/>
        <end position="181"/>
    </location>
</feature>
<feature type="transmembrane region" description="Helical" evidence="1">
    <location>
        <begin position="74"/>
        <end position="95"/>
    </location>
</feature>
<gene>
    <name evidence="2" type="ORF">IAA98_02035</name>
</gene>
<proteinExistence type="predicted"/>
<feature type="transmembrane region" description="Helical" evidence="1">
    <location>
        <begin position="131"/>
        <end position="149"/>
    </location>
</feature>
<dbReference type="Pfam" id="PF19845">
    <property type="entry name" value="DUF6320"/>
    <property type="match status" value="1"/>
</dbReference>
<keyword evidence="1" id="KW-1133">Transmembrane helix</keyword>
<comment type="caution">
    <text evidence="2">The sequence shown here is derived from an EMBL/GenBank/DDBJ whole genome shotgun (WGS) entry which is preliminary data.</text>
</comment>
<dbReference type="EMBL" id="DVLP01000058">
    <property type="protein sequence ID" value="HIT74349.1"/>
    <property type="molecule type" value="Genomic_DNA"/>
</dbReference>
<reference evidence="2" key="2">
    <citation type="journal article" date="2021" name="PeerJ">
        <title>Extensive microbial diversity within the chicken gut microbiome revealed by metagenomics and culture.</title>
        <authorList>
            <person name="Gilroy R."/>
            <person name="Ravi A."/>
            <person name="Getino M."/>
            <person name="Pursley I."/>
            <person name="Horton D.L."/>
            <person name="Alikhan N.F."/>
            <person name="Baker D."/>
            <person name="Gharbi K."/>
            <person name="Hall N."/>
            <person name="Watson M."/>
            <person name="Adriaenssens E.M."/>
            <person name="Foster-Nyarko E."/>
            <person name="Jarju S."/>
            <person name="Secka A."/>
            <person name="Antonio M."/>
            <person name="Oren A."/>
            <person name="Chaudhuri R.R."/>
            <person name="La Ragione R."/>
            <person name="Hildebrand F."/>
            <person name="Pallen M.J."/>
        </authorList>
    </citation>
    <scope>NUCLEOTIDE SEQUENCE</scope>
    <source>
        <strain evidence="2">ChiGjej1B1-24693</strain>
    </source>
</reference>
<organism evidence="2 3">
    <name type="scientific">Candidatus Avipropionibacterium avicola</name>
    <dbReference type="NCBI Taxonomy" id="2840701"/>
    <lineage>
        <taxon>Bacteria</taxon>
        <taxon>Bacillati</taxon>
        <taxon>Actinomycetota</taxon>
        <taxon>Actinomycetes</taxon>
        <taxon>Propionibacteriales</taxon>
        <taxon>Propionibacteriaceae</taxon>
        <taxon>Propionibacteriaceae incertae sedis</taxon>
        <taxon>Candidatus Avipropionibacterium</taxon>
    </lineage>
</organism>
<dbReference type="Proteomes" id="UP000886842">
    <property type="component" value="Unassembled WGS sequence"/>
</dbReference>
<name>A0A9D1GVK5_9ACTN</name>
<evidence type="ECO:0000256" key="1">
    <source>
        <dbReference type="SAM" id="Phobius"/>
    </source>
</evidence>
<keyword evidence="1" id="KW-0812">Transmembrane</keyword>
<dbReference type="AlphaFoldDB" id="A0A9D1GVK5"/>
<evidence type="ECO:0000313" key="3">
    <source>
        <dbReference type="Proteomes" id="UP000886842"/>
    </source>
</evidence>
<feature type="transmembrane region" description="Helical" evidence="1">
    <location>
        <begin position="187"/>
        <end position="206"/>
    </location>
</feature>
<keyword evidence="1" id="KW-0472">Membrane</keyword>
<sequence>MSRCPSCAVEVEGHWTGCPLCGQPTVDEPTPGPLPTVPLRFSRRRVFRVLFLASIAVIVVSFAAQLLFARDHDGIGAARSVWLGVCAMWLVVAMAIRKRRNVAKGTLWLVVITGLVCVYWDYLTAWHRWSLTYAIPIVCACSIVALLILVRVMRLEVGDHILYSGLTVVLGLAPIAFLAFGWVTNPLPSGICGIVSVLALALLQIARGRPVRQEFAKRFHL</sequence>
<dbReference type="InterPro" id="IPR046283">
    <property type="entry name" value="DUF6320"/>
</dbReference>
<accession>A0A9D1GVK5</accession>
<reference evidence="2" key="1">
    <citation type="submission" date="2020-10" db="EMBL/GenBank/DDBJ databases">
        <authorList>
            <person name="Gilroy R."/>
        </authorList>
    </citation>
    <scope>NUCLEOTIDE SEQUENCE</scope>
    <source>
        <strain evidence="2">ChiGjej1B1-24693</strain>
    </source>
</reference>